<evidence type="ECO:0008006" key="5">
    <source>
        <dbReference type="Google" id="ProtNLM"/>
    </source>
</evidence>
<evidence type="ECO:0000313" key="4">
    <source>
        <dbReference type="Proteomes" id="UP001501358"/>
    </source>
</evidence>
<feature type="region of interest" description="Disordered" evidence="1">
    <location>
        <begin position="84"/>
        <end position="109"/>
    </location>
</feature>
<feature type="transmembrane region" description="Helical" evidence="2">
    <location>
        <begin position="6"/>
        <end position="24"/>
    </location>
</feature>
<dbReference type="EMBL" id="BAAATA010000002">
    <property type="protein sequence ID" value="GAA2471414.1"/>
    <property type="molecule type" value="Genomic_DNA"/>
</dbReference>
<sequence length="109" mass="11273">MLVWETIVFAAAGLVVGLTAVRLLPGRLPRRPLTLGTGACAGVLGGYVTRTVLDGPGHLPAVLAGAVLVSAALVSLLVRSRPPVAGRARTDAARRPRPVRARQVRTPIA</sequence>
<feature type="transmembrane region" description="Helical" evidence="2">
    <location>
        <begin position="59"/>
        <end position="78"/>
    </location>
</feature>
<keyword evidence="2" id="KW-0472">Membrane</keyword>
<dbReference type="RefSeq" id="WP_344381329.1">
    <property type="nucleotide sequence ID" value="NZ_BAAATA010000002.1"/>
</dbReference>
<organism evidence="3 4">
    <name type="scientific">Streptomyces thermolineatus</name>
    <dbReference type="NCBI Taxonomy" id="44033"/>
    <lineage>
        <taxon>Bacteria</taxon>
        <taxon>Bacillati</taxon>
        <taxon>Actinomycetota</taxon>
        <taxon>Actinomycetes</taxon>
        <taxon>Kitasatosporales</taxon>
        <taxon>Streptomycetaceae</taxon>
        <taxon>Streptomyces</taxon>
    </lineage>
</organism>
<proteinExistence type="predicted"/>
<keyword evidence="2" id="KW-0812">Transmembrane</keyword>
<keyword evidence="2" id="KW-1133">Transmembrane helix</keyword>
<dbReference type="Proteomes" id="UP001501358">
    <property type="component" value="Unassembled WGS sequence"/>
</dbReference>
<reference evidence="4" key="1">
    <citation type="journal article" date="2019" name="Int. J. Syst. Evol. Microbiol.">
        <title>The Global Catalogue of Microorganisms (GCM) 10K type strain sequencing project: providing services to taxonomists for standard genome sequencing and annotation.</title>
        <authorList>
            <consortium name="The Broad Institute Genomics Platform"/>
            <consortium name="The Broad Institute Genome Sequencing Center for Infectious Disease"/>
            <person name="Wu L."/>
            <person name="Ma J."/>
        </authorList>
    </citation>
    <scope>NUCLEOTIDE SEQUENCE [LARGE SCALE GENOMIC DNA]</scope>
    <source>
        <strain evidence="4">JCM 6307</strain>
    </source>
</reference>
<evidence type="ECO:0000256" key="2">
    <source>
        <dbReference type="SAM" id="Phobius"/>
    </source>
</evidence>
<keyword evidence="4" id="KW-1185">Reference proteome</keyword>
<evidence type="ECO:0000256" key="1">
    <source>
        <dbReference type="SAM" id="MobiDB-lite"/>
    </source>
</evidence>
<protein>
    <recommendedName>
        <fullName evidence="5">Integral membrane protein</fullName>
    </recommendedName>
</protein>
<gene>
    <name evidence="3" type="ORF">GCM10010406_03770</name>
</gene>
<accession>A0ABP5Y0K8</accession>
<evidence type="ECO:0000313" key="3">
    <source>
        <dbReference type="EMBL" id="GAA2471414.1"/>
    </source>
</evidence>
<feature type="transmembrane region" description="Helical" evidence="2">
    <location>
        <begin position="33"/>
        <end position="53"/>
    </location>
</feature>
<comment type="caution">
    <text evidence="3">The sequence shown here is derived from an EMBL/GenBank/DDBJ whole genome shotgun (WGS) entry which is preliminary data.</text>
</comment>
<name>A0ABP5Y0K8_9ACTN</name>